<dbReference type="Pfam" id="PF02636">
    <property type="entry name" value="Methyltransf_28"/>
    <property type="match status" value="1"/>
</dbReference>
<reference evidence="9" key="1">
    <citation type="journal article" date="2007" name="Nature">
        <title>The grapevine genome sequence suggests ancestral hexaploidization in major angiosperm phyla.</title>
        <authorList>
            <consortium name="The French-Italian Public Consortium for Grapevine Genome Characterization."/>
            <person name="Jaillon O."/>
            <person name="Aury J.-M."/>
            <person name="Noel B."/>
            <person name="Policriti A."/>
            <person name="Clepet C."/>
            <person name="Casagrande A."/>
            <person name="Choisne N."/>
            <person name="Aubourg S."/>
            <person name="Vitulo N."/>
            <person name="Jubin C."/>
            <person name="Vezzi A."/>
            <person name="Legeai F."/>
            <person name="Hugueney P."/>
            <person name="Dasilva C."/>
            <person name="Horner D."/>
            <person name="Mica E."/>
            <person name="Jublot D."/>
            <person name="Poulain J."/>
            <person name="Bruyere C."/>
            <person name="Billault A."/>
            <person name="Segurens B."/>
            <person name="Gouyvenoux M."/>
            <person name="Ugarte E."/>
            <person name="Cattonaro F."/>
            <person name="Anthouard V."/>
            <person name="Vico V."/>
            <person name="Del Fabbro C."/>
            <person name="Alaux M."/>
            <person name="Di Gaspero G."/>
            <person name="Dumas V."/>
            <person name="Felice N."/>
            <person name="Paillard S."/>
            <person name="Juman I."/>
            <person name="Moroldo M."/>
            <person name="Scalabrin S."/>
            <person name="Canaguier A."/>
            <person name="Le Clainche I."/>
            <person name="Malacrida G."/>
            <person name="Durand E."/>
            <person name="Pesole G."/>
            <person name="Laucou V."/>
            <person name="Chatelet P."/>
            <person name="Merdinoglu D."/>
            <person name="Delledonne M."/>
            <person name="Pezzotti M."/>
            <person name="Lecharny A."/>
            <person name="Scarpelli C."/>
            <person name="Artiguenave F."/>
            <person name="Pe M.E."/>
            <person name="Valle G."/>
            <person name="Morgante M."/>
            <person name="Caboche M."/>
            <person name="Adam-Blondon A.-F."/>
            <person name="Weissenbach J."/>
            <person name="Quetier F."/>
            <person name="Wincker P."/>
        </authorList>
    </citation>
    <scope>NUCLEOTIDE SEQUENCE [LARGE SCALE GENOMIC DNA]</scope>
    <source>
        <strain evidence="9">cv. Pinot noir / PN40024</strain>
    </source>
</reference>
<organism evidence="8 9">
    <name type="scientific">Vitis vinifera</name>
    <name type="common">Grape</name>
    <dbReference type="NCBI Taxonomy" id="29760"/>
    <lineage>
        <taxon>Eukaryota</taxon>
        <taxon>Viridiplantae</taxon>
        <taxon>Streptophyta</taxon>
        <taxon>Embryophyta</taxon>
        <taxon>Tracheophyta</taxon>
        <taxon>Spermatophyta</taxon>
        <taxon>Magnoliopsida</taxon>
        <taxon>eudicotyledons</taxon>
        <taxon>Gunneridae</taxon>
        <taxon>Pentapetalae</taxon>
        <taxon>rosids</taxon>
        <taxon>Vitales</taxon>
        <taxon>Vitaceae</taxon>
        <taxon>Viteae</taxon>
        <taxon>Vitis</taxon>
    </lineage>
</organism>
<dbReference type="InterPro" id="IPR038375">
    <property type="entry name" value="NDUFAF7_sf"/>
</dbReference>
<evidence type="ECO:0000256" key="2">
    <source>
        <dbReference type="ARBA" id="ARBA00005891"/>
    </source>
</evidence>
<evidence type="ECO:0000256" key="3">
    <source>
        <dbReference type="ARBA" id="ARBA00011935"/>
    </source>
</evidence>
<keyword evidence="9" id="KW-1185">Reference proteome</keyword>
<name>F6I717_VITVI</name>
<dbReference type="AlphaFoldDB" id="F6I717"/>
<accession>F6I717</accession>
<dbReference type="STRING" id="29760.F6I717"/>
<sequence length="94" mass="10953">MATKIERLQRDFLWSGIGEGSIDQQPCWVIMLEVLDNLPHDLIYSENQASPWMEVWVEKQHNRYTGTALMKFSLLENIPPNLILDLIDLWLGRG</sequence>
<gene>
    <name evidence="8" type="ordered locus">VIT_05s0136g00380</name>
</gene>
<comment type="catalytic activity">
    <reaction evidence="7">
        <text>L-arginyl-[protein] + 2 S-adenosyl-L-methionine = N(omega),N(omega)'-dimethyl-L-arginyl-[protein] + 2 S-adenosyl-L-homocysteine + 2 H(+)</text>
        <dbReference type="Rhea" id="RHEA:48108"/>
        <dbReference type="Rhea" id="RHEA-COMP:10532"/>
        <dbReference type="Rhea" id="RHEA-COMP:11992"/>
        <dbReference type="ChEBI" id="CHEBI:15378"/>
        <dbReference type="ChEBI" id="CHEBI:29965"/>
        <dbReference type="ChEBI" id="CHEBI:57856"/>
        <dbReference type="ChEBI" id="CHEBI:59789"/>
        <dbReference type="ChEBI" id="CHEBI:88221"/>
        <dbReference type="EC" id="2.1.1.320"/>
    </reaction>
</comment>
<comment type="similarity">
    <text evidence="2">Belongs to the NDUFAF7 family.</text>
</comment>
<dbReference type="InParanoid" id="F6I717"/>
<evidence type="ECO:0000256" key="7">
    <source>
        <dbReference type="ARBA" id="ARBA00048612"/>
    </source>
</evidence>
<dbReference type="InterPro" id="IPR003788">
    <property type="entry name" value="NDUFAF7"/>
</dbReference>
<keyword evidence="6" id="KW-0496">Mitochondrion</keyword>
<evidence type="ECO:0000313" key="9">
    <source>
        <dbReference type="Proteomes" id="UP000009183"/>
    </source>
</evidence>
<keyword evidence="5" id="KW-0808">Transferase</keyword>
<dbReference type="EMBL" id="FN596762">
    <property type="protein sequence ID" value="CCB62735.1"/>
    <property type="molecule type" value="Genomic_DNA"/>
</dbReference>
<dbReference type="EC" id="2.1.1.320" evidence="3"/>
<dbReference type="GO" id="GO:0005739">
    <property type="term" value="C:mitochondrion"/>
    <property type="evidence" value="ECO:0007669"/>
    <property type="project" value="UniProtKB-SubCell"/>
</dbReference>
<evidence type="ECO:0000256" key="5">
    <source>
        <dbReference type="ARBA" id="ARBA00022679"/>
    </source>
</evidence>
<dbReference type="Proteomes" id="UP000009183">
    <property type="component" value="Chromosome 5"/>
</dbReference>
<keyword evidence="4" id="KW-0489">Methyltransferase</keyword>
<dbReference type="HOGENOM" id="CLU_2390479_0_0_1"/>
<protein>
    <recommendedName>
        <fullName evidence="3">type II protein arginine methyltransferase</fullName>
        <ecNumber evidence="3">2.1.1.320</ecNumber>
    </recommendedName>
</protein>
<dbReference type="PaxDb" id="29760-VIT_05s0136g00380.t01"/>
<evidence type="ECO:0000313" key="8">
    <source>
        <dbReference type="EMBL" id="CCB62735.1"/>
    </source>
</evidence>
<dbReference type="GO" id="GO:0035243">
    <property type="term" value="F:protein-arginine omega-N symmetric methyltransferase activity"/>
    <property type="evidence" value="ECO:0007669"/>
    <property type="project" value="UniProtKB-EC"/>
</dbReference>
<evidence type="ECO:0000256" key="4">
    <source>
        <dbReference type="ARBA" id="ARBA00022603"/>
    </source>
</evidence>
<dbReference type="GO" id="GO:0032259">
    <property type="term" value="P:methylation"/>
    <property type="evidence" value="ECO:0007669"/>
    <property type="project" value="UniProtKB-KW"/>
</dbReference>
<dbReference type="Gene3D" id="3.40.50.12710">
    <property type="match status" value="1"/>
</dbReference>
<evidence type="ECO:0000256" key="1">
    <source>
        <dbReference type="ARBA" id="ARBA00004173"/>
    </source>
</evidence>
<proteinExistence type="inferred from homology"/>
<comment type="subcellular location">
    <subcellularLocation>
        <location evidence="1">Mitochondrion</location>
    </subcellularLocation>
</comment>
<evidence type="ECO:0000256" key="6">
    <source>
        <dbReference type="ARBA" id="ARBA00023128"/>
    </source>
</evidence>